<evidence type="ECO:0000313" key="11">
    <source>
        <dbReference type="Proteomes" id="UP000837932"/>
    </source>
</evidence>
<dbReference type="CDD" id="cd00082">
    <property type="entry name" value="HisKA"/>
    <property type="match status" value="1"/>
</dbReference>
<dbReference type="InterPro" id="IPR000014">
    <property type="entry name" value="PAS"/>
</dbReference>
<dbReference type="Pfam" id="PF02518">
    <property type="entry name" value="HATPase_c"/>
    <property type="match status" value="1"/>
</dbReference>
<dbReference type="Pfam" id="PF08448">
    <property type="entry name" value="PAS_4"/>
    <property type="match status" value="1"/>
</dbReference>
<keyword evidence="11" id="KW-1185">Reference proteome</keyword>
<dbReference type="SUPFAM" id="SSF47384">
    <property type="entry name" value="Homodimeric domain of signal transducing histidine kinase"/>
    <property type="match status" value="1"/>
</dbReference>
<dbReference type="RefSeq" id="WP_238808750.1">
    <property type="nucleotide sequence ID" value="NZ_CAKLPY010000008.1"/>
</dbReference>
<dbReference type="InterPro" id="IPR005467">
    <property type="entry name" value="His_kinase_dom"/>
</dbReference>
<keyword evidence="3" id="KW-0378">Hydrolase</keyword>
<dbReference type="Pfam" id="PF01339">
    <property type="entry name" value="CheB_methylest"/>
    <property type="match status" value="1"/>
</dbReference>
<feature type="domain" description="CheB-type methylesterase" evidence="8">
    <location>
        <begin position="45"/>
        <end position="223"/>
    </location>
</feature>
<evidence type="ECO:0000259" key="9">
    <source>
        <dbReference type="PROSITE" id="PS50123"/>
    </source>
</evidence>
<dbReference type="SUPFAM" id="SSF52172">
    <property type="entry name" value="CheY-like"/>
    <property type="match status" value="1"/>
</dbReference>
<feature type="domain" description="Histidine kinase" evidence="6">
    <location>
        <begin position="1075"/>
        <end position="1296"/>
    </location>
</feature>
<dbReference type="SUPFAM" id="SSF47757">
    <property type="entry name" value="Chemotaxis receptor methyltransferase CheR, N-terminal domain"/>
    <property type="match status" value="1"/>
</dbReference>
<dbReference type="Gene3D" id="1.10.287.130">
    <property type="match status" value="1"/>
</dbReference>
<feature type="active site" evidence="3">
    <location>
        <position position="172"/>
    </location>
</feature>
<dbReference type="SMART" id="SM00388">
    <property type="entry name" value="HisKA"/>
    <property type="match status" value="1"/>
</dbReference>
<feature type="modified residue" description="4-aspartylphosphate" evidence="4">
    <location>
        <position position="1378"/>
    </location>
</feature>
<dbReference type="SMART" id="SM00091">
    <property type="entry name" value="PAS"/>
    <property type="match status" value="2"/>
</dbReference>
<dbReference type="InterPro" id="IPR000780">
    <property type="entry name" value="CheR_MeTrfase"/>
</dbReference>
<dbReference type="PROSITE" id="PS50123">
    <property type="entry name" value="CHER"/>
    <property type="match status" value="1"/>
</dbReference>
<dbReference type="InterPro" id="IPR036097">
    <property type="entry name" value="HisK_dim/P_sf"/>
</dbReference>
<feature type="active site" evidence="3">
    <location>
        <position position="54"/>
    </location>
</feature>
<keyword evidence="10" id="KW-0418">Kinase</keyword>
<dbReference type="Gene3D" id="3.30.565.10">
    <property type="entry name" value="Histidine kinase-like ATPase, C-terminal domain"/>
    <property type="match status" value="1"/>
</dbReference>
<dbReference type="CDD" id="cd17546">
    <property type="entry name" value="REC_hyHK_CKI1_RcsC-like"/>
    <property type="match status" value="1"/>
</dbReference>
<keyword evidence="5" id="KW-0175">Coiled coil</keyword>
<feature type="coiled-coil region" evidence="5">
    <location>
        <begin position="684"/>
        <end position="771"/>
    </location>
</feature>
<comment type="caution">
    <text evidence="10">The sequence shown here is derived from an EMBL/GenBank/DDBJ whole genome shotgun (WGS) entry which is preliminary data.</text>
</comment>
<comment type="catalytic activity">
    <reaction evidence="1">
        <text>ATP + protein L-histidine = ADP + protein N-phospho-L-histidine.</text>
        <dbReference type="EC" id="2.7.13.3"/>
    </reaction>
</comment>
<dbReference type="InterPro" id="IPR035909">
    <property type="entry name" value="CheB_C"/>
</dbReference>
<feature type="domain" description="CheR-type methyltransferase" evidence="9">
    <location>
        <begin position="239"/>
        <end position="513"/>
    </location>
</feature>
<evidence type="ECO:0000259" key="6">
    <source>
        <dbReference type="PROSITE" id="PS50109"/>
    </source>
</evidence>
<dbReference type="InterPro" id="IPR050903">
    <property type="entry name" value="Bact_Chemotaxis_MeTrfase"/>
</dbReference>
<evidence type="ECO:0000313" key="10">
    <source>
        <dbReference type="EMBL" id="CAH0997939.1"/>
    </source>
</evidence>
<dbReference type="SUPFAM" id="SSF53335">
    <property type="entry name" value="S-adenosyl-L-methionine-dependent methyltransferases"/>
    <property type="match status" value="1"/>
</dbReference>
<dbReference type="GO" id="GO:0004673">
    <property type="term" value="F:protein histidine kinase activity"/>
    <property type="evidence" value="ECO:0007669"/>
    <property type="project" value="UniProtKB-EC"/>
</dbReference>
<dbReference type="InterPro" id="IPR013656">
    <property type="entry name" value="PAS_4"/>
</dbReference>
<dbReference type="PANTHER" id="PTHR24422">
    <property type="entry name" value="CHEMOTAXIS PROTEIN METHYLTRANSFERASE"/>
    <property type="match status" value="1"/>
</dbReference>
<feature type="active site" evidence="3">
    <location>
        <position position="81"/>
    </location>
</feature>
<keyword evidence="10" id="KW-0808">Transferase</keyword>
<protein>
    <recommendedName>
        <fullName evidence="2">histidine kinase</fullName>
        <ecNumber evidence="2">2.7.13.3</ecNumber>
    </recommendedName>
</protein>
<dbReference type="CDD" id="cd16922">
    <property type="entry name" value="HATPase_EvgS-ArcB-TorS-like"/>
    <property type="match status" value="1"/>
</dbReference>
<feature type="domain" description="Response regulatory" evidence="7">
    <location>
        <begin position="1323"/>
        <end position="1444"/>
    </location>
</feature>
<dbReference type="SUPFAM" id="SSF55785">
    <property type="entry name" value="PYP-like sensor domain (PAS domain)"/>
    <property type="match status" value="2"/>
</dbReference>
<proteinExistence type="predicted"/>
<dbReference type="Pfam" id="PF01739">
    <property type="entry name" value="CheR"/>
    <property type="match status" value="1"/>
</dbReference>
<keyword evidence="4" id="KW-0597">Phosphoprotein</keyword>
<sequence>MKTTSKKTLSTQKKLIIKNAKSEPEPSIEIIKEETPILDNEINNPFTVVAIGASAGGLDAITQLLQNLSPNTGMAYIFVQHLSPDHKSMLTPLLSKVTAMKVQDIDNMEKMQPDNVYVIPYNKGVEVIDGHIKLTPRTKGGSPISIDILFSSLAETHKENVIGIVLSGSASDGTRGLKEIKQAGGITFAQDDSAKFTSMPHSAIAEGVVDFVLSPKEIGIELTWMSKHPLIKRHSIKPTPEDAIDNNNPDLKIILDLLHKRKNVDFSHYKMNTIKRRMLRRMLIHKIKSIDQYADLLLQINNEVDILYQDLLINVTEFFRDTEAFLLLKKIILPRLLKSKTPDDTLRIWVAACATGEEVYSIAMILLEIQQNRAINIPFQIFASDLSAEAISIARNGEYSINQLKNVSAKRLQHFFVKSKDKYRITKSLRDVCVFAQHNILNDPPFSRMDFISCRNFLIYLDTSAQKKAISTFHYALNEEGYLMLGKSETIGTSAQLFNVLNKKFKFYSRKKNSGLYRNPDIKTHISKIILPDSSILANIIPKKTPISANGNLGNAFDSVLLSQYVPASVIINYDLEILQFKGLTASYLQNSSGKASFNILKMAHLEITFELRNAIHHAIKTKQIVRKTGIEMNRDVEKNTVQIVNIEVAPLKVEGEEPLLIVVFTGQQMELPEYPLSGSKNNSIAKDRRIKKLEEELAAARADMGSITHDQEAANEELQSANEEIISSNEELQSLNEELETSKEEIESTNEELTTSNQELHARIQQIEELYTYYEGIISTVHEPVLILDKNIRIKSANKSFCKMFNTNEDDITGISLYKLGNNLWNIPPLRELLEDIVPKNIRFHDFEVEQTFPVIGQKTMLLNAHRIVQESQNEELIVLTIADITEVKRLAIELEVKQKKVLEIQLEAEKKALKVIEDSNKRYNMLLMQSPFAFAIMQGKDMVVTLANDSLKEMWGKGQEIEGKPLLQILPEIKNTPFPHIIDNVYSTGVPFQGYESQTSLLRNGKIEDVYFNFVYQPYHESDATISGVVIIADEVTPQVATKRELIEAKNNADLKTQIAEDAVKAKQQFLSNMSHEIRTPMNAIIGFTNIVLKTELDVTQKEYINAIKVSGDALVILINDILDLAKVDAGKMTFEQSPFNLSVSIDTMIQLFEAKINEKNLEFNKEYDERIPQILLGDQMRLRQIILNLVSNAVKFTTEGKITMSIRMLSKNTKKVSIEFKLTDTGIGIRKNKLEHIFNNFEQAHKETSSSYGGTGLGLAIVKQLVELQGGIIIVSSELGKGSTFGFVLDFETTQPNTQIEEKSNLTNTISAKDELQNIKVLVAEDMALNQLLIKIILADLDFVVDIAENGKIAVDMLVANSLANQVPYDIILMDLQMPEMNGFEATTYIRQELKSNIPIIALTADVTTVDVDKCLAVGMNDYISKPIDEKLLYSKMIKCLKK</sequence>
<dbReference type="SMART" id="SM00448">
    <property type="entry name" value="REC"/>
    <property type="match status" value="1"/>
</dbReference>
<dbReference type="InterPro" id="IPR003594">
    <property type="entry name" value="HATPase_dom"/>
</dbReference>
<dbReference type="InterPro" id="IPR003661">
    <property type="entry name" value="HisK_dim/P_dom"/>
</dbReference>
<name>A0ABM9AV65_9BACT</name>
<dbReference type="Gene3D" id="3.40.50.2300">
    <property type="match status" value="1"/>
</dbReference>
<dbReference type="Gene3D" id="3.30.450.20">
    <property type="entry name" value="PAS domain"/>
    <property type="match status" value="2"/>
</dbReference>
<dbReference type="Proteomes" id="UP000837932">
    <property type="component" value="Unassembled WGS sequence"/>
</dbReference>
<evidence type="ECO:0000256" key="1">
    <source>
        <dbReference type="ARBA" id="ARBA00000085"/>
    </source>
</evidence>
<evidence type="ECO:0000256" key="2">
    <source>
        <dbReference type="ARBA" id="ARBA00012438"/>
    </source>
</evidence>
<evidence type="ECO:0000256" key="5">
    <source>
        <dbReference type="SAM" id="Coils"/>
    </source>
</evidence>
<gene>
    <name evidence="10" type="primary">rcsC_13</name>
    <name evidence="10" type="ORF">EMA8858_04074</name>
</gene>
<dbReference type="InterPro" id="IPR035965">
    <property type="entry name" value="PAS-like_dom_sf"/>
</dbReference>
<dbReference type="PRINTS" id="PR00996">
    <property type="entry name" value="CHERMTFRASE"/>
</dbReference>
<dbReference type="EC" id="2.7.13.3" evidence="2"/>
<organism evidence="10 11">
    <name type="scientific">Emticicia aquatica</name>
    <dbReference type="NCBI Taxonomy" id="1681835"/>
    <lineage>
        <taxon>Bacteria</taxon>
        <taxon>Pseudomonadati</taxon>
        <taxon>Bacteroidota</taxon>
        <taxon>Cytophagia</taxon>
        <taxon>Cytophagales</taxon>
        <taxon>Leadbetterellaceae</taxon>
        <taxon>Emticicia</taxon>
    </lineage>
</organism>
<dbReference type="InterPro" id="IPR011006">
    <property type="entry name" value="CheY-like_superfamily"/>
</dbReference>
<keyword evidence="3" id="KW-0145">Chemotaxis</keyword>
<accession>A0ABM9AV65</accession>
<dbReference type="PROSITE" id="PS50122">
    <property type="entry name" value="CHEB"/>
    <property type="match status" value="1"/>
</dbReference>
<dbReference type="Pfam" id="PF00512">
    <property type="entry name" value="HisKA"/>
    <property type="match status" value="1"/>
</dbReference>
<dbReference type="InterPro" id="IPR022642">
    <property type="entry name" value="CheR_C"/>
</dbReference>
<dbReference type="Gene3D" id="3.40.50.150">
    <property type="entry name" value="Vaccinia Virus protein VP39"/>
    <property type="match status" value="1"/>
</dbReference>
<reference evidence="10" key="1">
    <citation type="submission" date="2021-12" db="EMBL/GenBank/DDBJ databases">
        <authorList>
            <person name="Rodrigo-Torres L."/>
            <person name="Arahal R. D."/>
            <person name="Lucena T."/>
        </authorList>
    </citation>
    <scope>NUCLEOTIDE SEQUENCE</scope>
    <source>
        <strain evidence="10">CECT 8858</strain>
    </source>
</reference>
<dbReference type="CDD" id="cd00130">
    <property type="entry name" value="PAS"/>
    <property type="match status" value="1"/>
</dbReference>
<dbReference type="EMBL" id="CAKLPY010000008">
    <property type="protein sequence ID" value="CAH0997939.1"/>
    <property type="molecule type" value="Genomic_DNA"/>
</dbReference>
<dbReference type="Pfam" id="PF00072">
    <property type="entry name" value="Response_reg"/>
    <property type="match status" value="1"/>
</dbReference>
<dbReference type="SMART" id="SM00138">
    <property type="entry name" value="MeTrc"/>
    <property type="match status" value="1"/>
</dbReference>
<dbReference type="Gene3D" id="3.40.50.180">
    <property type="entry name" value="Methylesterase CheB, C-terminal domain"/>
    <property type="match status" value="1"/>
</dbReference>
<dbReference type="SMART" id="SM00387">
    <property type="entry name" value="HATPase_c"/>
    <property type="match status" value="1"/>
</dbReference>
<dbReference type="PROSITE" id="PS50110">
    <property type="entry name" value="RESPONSE_REGULATORY"/>
    <property type="match status" value="1"/>
</dbReference>
<evidence type="ECO:0000259" key="7">
    <source>
        <dbReference type="PROSITE" id="PS50110"/>
    </source>
</evidence>
<dbReference type="InterPro" id="IPR029063">
    <property type="entry name" value="SAM-dependent_MTases_sf"/>
</dbReference>
<dbReference type="InterPro" id="IPR001789">
    <property type="entry name" value="Sig_transdc_resp-reg_receiver"/>
</dbReference>
<dbReference type="InterPro" id="IPR000673">
    <property type="entry name" value="Sig_transdc_resp-reg_Me-estase"/>
</dbReference>
<evidence type="ECO:0000259" key="8">
    <source>
        <dbReference type="PROSITE" id="PS50122"/>
    </source>
</evidence>
<dbReference type="SUPFAM" id="SSF52738">
    <property type="entry name" value="Methylesterase CheB, C-terminal domain"/>
    <property type="match status" value="1"/>
</dbReference>
<dbReference type="PROSITE" id="PS50109">
    <property type="entry name" value="HIS_KIN"/>
    <property type="match status" value="1"/>
</dbReference>
<dbReference type="CDD" id="cd16434">
    <property type="entry name" value="CheB-CheR_fusion"/>
    <property type="match status" value="1"/>
</dbReference>
<dbReference type="InterPro" id="IPR036890">
    <property type="entry name" value="HATPase_C_sf"/>
</dbReference>
<dbReference type="SUPFAM" id="SSF55874">
    <property type="entry name" value="ATPase domain of HSP90 chaperone/DNA topoisomerase II/histidine kinase"/>
    <property type="match status" value="1"/>
</dbReference>
<dbReference type="Pfam" id="PF03705">
    <property type="entry name" value="CheR_N"/>
    <property type="match status" value="1"/>
</dbReference>
<evidence type="ECO:0000256" key="3">
    <source>
        <dbReference type="PROSITE-ProRule" id="PRU00050"/>
    </source>
</evidence>
<dbReference type="PANTHER" id="PTHR24422:SF27">
    <property type="entry name" value="PROTEIN-GLUTAMATE O-METHYLTRANSFERASE"/>
    <property type="match status" value="1"/>
</dbReference>
<dbReference type="InterPro" id="IPR022641">
    <property type="entry name" value="CheR_N"/>
</dbReference>
<evidence type="ECO:0000256" key="4">
    <source>
        <dbReference type="PROSITE-ProRule" id="PRU00169"/>
    </source>
</evidence>
<dbReference type="Pfam" id="PF13426">
    <property type="entry name" value="PAS_9"/>
    <property type="match status" value="1"/>
</dbReference>